<keyword evidence="1 6" id="KW-0597">Phosphoprotein</keyword>
<dbReference type="Pfam" id="PF00072">
    <property type="entry name" value="Response_reg"/>
    <property type="match status" value="1"/>
</dbReference>
<evidence type="ECO:0000256" key="6">
    <source>
        <dbReference type="PROSITE-ProRule" id="PRU00169"/>
    </source>
</evidence>
<evidence type="ECO:0000256" key="3">
    <source>
        <dbReference type="ARBA" id="ARBA00023015"/>
    </source>
</evidence>
<protein>
    <submittedName>
        <fullName evidence="10">Response regulator</fullName>
    </submittedName>
</protein>
<keyword evidence="3" id="KW-0805">Transcription regulation</keyword>
<feature type="domain" description="PAC" evidence="9">
    <location>
        <begin position="200"/>
        <end position="252"/>
    </location>
</feature>
<dbReference type="SUPFAM" id="SSF52172">
    <property type="entry name" value="CheY-like"/>
    <property type="match status" value="1"/>
</dbReference>
<keyword evidence="4" id="KW-0238">DNA-binding</keyword>
<dbReference type="CDD" id="cd00130">
    <property type="entry name" value="PAS"/>
    <property type="match status" value="1"/>
</dbReference>
<evidence type="ECO:0000259" key="9">
    <source>
        <dbReference type="PROSITE" id="PS50113"/>
    </source>
</evidence>
<dbReference type="RefSeq" id="WP_257741629.1">
    <property type="nucleotide sequence ID" value="NZ_CP096115.1"/>
</dbReference>
<evidence type="ECO:0000256" key="5">
    <source>
        <dbReference type="ARBA" id="ARBA00023163"/>
    </source>
</evidence>
<dbReference type="PROSITE" id="PS50113">
    <property type="entry name" value="PAC"/>
    <property type="match status" value="1"/>
</dbReference>
<name>A0A9E7PQ21_9EURY</name>
<evidence type="ECO:0000256" key="7">
    <source>
        <dbReference type="SAM" id="Coils"/>
    </source>
</evidence>
<evidence type="ECO:0000256" key="2">
    <source>
        <dbReference type="ARBA" id="ARBA00023012"/>
    </source>
</evidence>
<dbReference type="NCBIfam" id="TIGR00229">
    <property type="entry name" value="sensory_box"/>
    <property type="match status" value="1"/>
</dbReference>
<evidence type="ECO:0000313" key="10">
    <source>
        <dbReference type="EMBL" id="UUX91477.1"/>
    </source>
</evidence>
<gene>
    <name evidence="10" type="ORF">L6E24_08830</name>
</gene>
<dbReference type="InterPro" id="IPR011006">
    <property type="entry name" value="CheY-like_superfamily"/>
</dbReference>
<dbReference type="GO" id="GO:0000976">
    <property type="term" value="F:transcription cis-regulatory region binding"/>
    <property type="evidence" value="ECO:0007669"/>
    <property type="project" value="TreeGrafter"/>
</dbReference>
<dbReference type="EMBL" id="CP096115">
    <property type="protein sequence ID" value="UUX91477.1"/>
    <property type="molecule type" value="Genomic_DNA"/>
</dbReference>
<sequence length="328" mass="37358">MVDEEPEILELAGFYLNKFSFYDIDEVYSADKAIECLKINNYDAIVSDYEMPEMDGLTFLRKVRESYPTLPFIIFSGKGRDEVVIEAFRFGADGFVQKGRNAMANFAELSHQIEIAVARNSAQADLKVKEQAIESSYNGVFLADADTLLLTYVNRSGLSLFNYADKCEMIKRPLHDFLEIPDEIDIASDILFRVKDKGGFVGELKGRRKDGSSFHLRISIDMIADEATGKDHLFGTFVDITEQKEYEKEFLSYITEAARRIREPLFHISGSLEAAASSDTDDPEKLRLMLLVQKKNADQVIENLNELNQAITKAKDYIPDEYLEYLLR</sequence>
<keyword evidence="7" id="KW-0175">Coiled coil</keyword>
<dbReference type="InterPro" id="IPR000700">
    <property type="entry name" value="PAS-assoc_C"/>
</dbReference>
<dbReference type="AlphaFoldDB" id="A0A9E7PQ21"/>
<dbReference type="CDD" id="cd00156">
    <property type="entry name" value="REC"/>
    <property type="match status" value="1"/>
</dbReference>
<evidence type="ECO:0000259" key="8">
    <source>
        <dbReference type="PROSITE" id="PS50110"/>
    </source>
</evidence>
<dbReference type="InterPro" id="IPR000014">
    <property type="entry name" value="PAS"/>
</dbReference>
<dbReference type="Gene3D" id="3.40.50.2300">
    <property type="match status" value="1"/>
</dbReference>
<dbReference type="InterPro" id="IPR001789">
    <property type="entry name" value="Sig_transdc_resp-reg_receiver"/>
</dbReference>
<dbReference type="SUPFAM" id="SSF55785">
    <property type="entry name" value="PYP-like sensor domain (PAS domain)"/>
    <property type="match status" value="1"/>
</dbReference>
<evidence type="ECO:0000256" key="1">
    <source>
        <dbReference type="ARBA" id="ARBA00022553"/>
    </source>
</evidence>
<reference evidence="10" key="1">
    <citation type="submission" date="2022-04" db="EMBL/GenBank/DDBJ databases">
        <title>Complete genome of Methanoplanus endosymbiosus DSM 3599.</title>
        <authorList>
            <person name="Chen S.-C."/>
            <person name="You Y.-T."/>
            <person name="Zhou Y.-Z."/>
            <person name="Lai M.-C."/>
        </authorList>
    </citation>
    <scope>NUCLEOTIDE SEQUENCE</scope>
    <source>
        <strain evidence="10">DSM 3599</strain>
    </source>
</reference>
<dbReference type="PANTHER" id="PTHR48111">
    <property type="entry name" value="REGULATOR OF RPOS"/>
    <property type="match status" value="1"/>
</dbReference>
<feature type="modified residue" description="4-aspartylphosphate" evidence="6">
    <location>
        <position position="48"/>
    </location>
</feature>
<dbReference type="Proteomes" id="UP001060368">
    <property type="component" value="Chromosome"/>
</dbReference>
<dbReference type="GO" id="GO:0005829">
    <property type="term" value="C:cytosol"/>
    <property type="evidence" value="ECO:0007669"/>
    <property type="project" value="TreeGrafter"/>
</dbReference>
<dbReference type="InterPro" id="IPR001610">
    <property type="entry name" value="PAC"/>
</dbReference>
<organism evidence="10 11">
    <name type="scientific">Methanoplanus endosymbiosus</name>
    <dbReference type="NCBI Taxonomy" id="33865"/>
    <lineage>
        <taxon>Archaea</taxon>
        <taxon>Methanobacteriati</taxon>
        <taxon>Methanobacteriota</taxon>
        <taxon>Stenosarchaea group</taxon>
        <taxon>Methanomicrobia</taxon>
        <taxon>Methanomicrobiales</taxon>
        <taxon>Methanomicrobiaceae</taxon>
        <taxon>Methanoplanus</taxon>
    </lineage>
</organism>
<dbReference type="PROSITE" id="PS50110">
    <property type="entry name" value="RESPONSE_REGULATORY"/>
    <property type="match status" value="1"/>
</dbReference>
<feature type="domain" description="Response regulatory" evidence="8">
    <location>
        <begin position="1"/>
        <end position="113"/>
    </location>
</feature>
<keyword evidence="11" id="KW-1185">Reference proteome</keyword>
<dbReference type="Pfam" id="PF13426">
    <property type="entry name" value="PAS_9"/>
    <property type="match status" value="1"/>
</dbReference>
<dbReference type="InterPro" id="IPR039420">
    <property type="entry name" value="WalR-like"/>
</dbReference>
<dbReference type="SMART" id="SM00448">
    <property type="entry name" value="REC"/>
    <property type="match status" value="1"/>
</dbReference>
<evidence type="ECO:0000256" key="4">
    <source>
        <dbReference type="ARBA" id="ARBA00023125"/>
    </source>
</evidence>
<keyword evidence="2" id="KW-0902">Two-component regulatory system</keyword>
<dbReference type="GeneID" id="74307802"/>
<dbReference type="SMART" id="SM00086">
    <property type="entry name" value="PAC"/>
    <property type="match status" value="1"/>
</dbReference>
<dbReference type="Gene3D" id="3.30.450.20">
    <property type="entry name" value="PAS domain"/>
    <property type="match status" value="1"/>
</dbReference>
<dbReference type="GO" id="GO:0006355">
    <property type="term" value="P:regulation of DNA-templated transcription"/>
    <property type="evidence" value="ECO:0007669"/>
    <property type="project" value="TreeGrafter"/>
</dbReference>
<dbReference type="KEGG" id="mend:L6E24_08830"/>
<proteinExistence type="predicted"/>
<evidence type="ECO:0000313" key="11">
    <source>
        <dbReference type="Proteomes" id="UP001060368"/>
    </source>
</evidence>
<accession>A0A9E7PQ21</accession>
<dbReference type="PANTHER" id="PTHR48111:SF1">
    <property type="entry name" value="TWO-COMPONENT RESPONSE REGULATOR ORR33"/>
    <property type="match status" value="1"/>
</dbReference>
<feature type="coiled-coil region" evidence="7">
    <location>
        <begin position="290"/>
        <end position="317"/>
    </location>
</feature>
<dbReference type="GO" id="GO:0032993">
    <property type="term" value="C:protein-DNA complex"/>
    <property type="evidence" value="ECO:0007669"/>
    <property type="project" value="TreeGrafter"/>
</dbReference>
<keyword evidence="5" id="KW-0804">Transcription</keyword>
<dbReference type="InterPro" id="IPR035965">
    <property type="entry name" value="PAS-like_dom_sf"/>
</dbReference>
<dbReference type="GO" id="GO:0000156">
    <property type="term" value="F:phosphorelay response regulator activity"/>
    <property type="evidence" value="ECO:0007669"/>
    <property type="project" value="TreeGrafter"/>
</dbReference>